<keyword evidence="5 8" id="KW-0862">Zinc</keyword>
<evidence type="ECO:0000256" key="5">
    <source>
        <dbReference type="ARBA" id="ARBA00022833"/>
    </source>
</evidence>
<comment type="caution">
    <text evidence="10">The sequence shown here is derived from an EMBL/GenBank/DDBJ whole genome shotgun (WGS) entry which is preliminary data.</text>
</comment>
<comment type="similarity">
    <text evidence="2 8">Belongs to the alpha-carbonic anhydrase family.</text>
</comment>
<comment type="catalytic activity">
    <reaction evidence="7 8">
        <text>hydrogencarbonate + H(+) = CO2 + H2O</text>
        <dbReference type="Rhea" id="RHEA:10748"/>
        <dbReference type="ChEBI" id="CHEBI:15377"/>
        <dbReference type="ChEBI" id="CHEBI:15378"/>
        <dbReference type="ChEBI" id="CHEBI:16526"/>
        <dbReference type="ChEBI" id="CHEBI:17544"/>
        <dbReference type="EC" id="4.2.1.1"/>
    </reaction>
</comment>
<evidence type="ECO:0000259" key="9">
    <source>
        <dbReference type="PROSITE" id="PS51144"/>
    </source>
</evidence>
<dbReference type="InterPro" id="IPR018338">
    <property type="entry name" value="Carbonic_anhydrase_a-class_CS"/>
</dbReference>
<evidence type="ECO:0000256" key="6">
    <source>
        <dbReference type="ARBA" id="ARBA00023239"/>
    </source>
</evidence>
<dbReference type="PROSITE" id="PS51144">
    <property type="entry name" value="ALPHA_CA_2"/>
    <property type="match status" value="1"/>
</dbReference>
<dbReference type="OrthoDB" id="429145at2759"/>
<comment type="function">
    <text evidence="8">Reversible hydration of carbon dioxide.</text>
</comment>
<dbReference type="InterPro" id="IPR001148">
    <property type="entry name" value="CA_dom"/>
</dbReference>
<keyword evidence="6 8" id="KW-0456">Lyase</keyword>
<dbReference type="GO" id="GO:0008270">
    <property type="term" value="F:zinc ion binding"/>
    <property type="evidence" value="ECO:0007669"/>
    <property type="project" value="UniProtKB-UniRule"/>
</dbReference>
<evidence type="ECO:0000256" key="3">
    <source>
        <dbReference type="ARBA" id="ARBA00012925"/>
    </source>
</evidence>
<feature type="domain" description="Alpha-carbonic anhydrase" evidence="9">
    <location>
        <begin position="3"/>
        <end position="259"/>
    </location>
</feature>
<name>A0A9Q1I2M5_CONCO</name>
<dbReference type="Proteomes" id="UP001152803">
    <property type="component" value="Unassembled WGS sequence"/>
</dbReference>
<reference evidence="10" key="1">
    <citation type="journal article" date="2023" name="Science">
        <title>Genome structures resolve the early diversification of teleost fishes.</title>
        <authorList>
            <person name="Parey E."/>
            <person name="Louis A."/>
            <person name="Montfort J."/>
            <person name="Bouchez O."/>
            <person name="Roques C."/>
            <person name="Iampietro C."/>
            <person name="Lluch J."/>
            <person name="Castinel A."/>
            <person name="Donnadieu C."/>
            <person name="Desvignes T."/>
            <person name="Floi Bucao C."/>
            <person name="Jouanno E."/>
            <person name="Wen M."/>
            <person name="Mejri S."/>
            <person name="Dirks R."/>
            <person name="Jansen H."/>
            <person name="Henkel C."/>
            <person name="Chen W.J."/>
            <person name="Zahm M."/>
            <person name="Cabau C."/>
            <person name="Klopp C."/>
            <person name="Thompson A.W."/>
            <person name="Robinson-Rechavi M."/>
            <person name="Braasch I."/>
            <person name="Lecointre G."/>
            <person name="Bobe J."/>
            <person name="Postlethwait J.H."/>
            <person name="Berthelot C."/>
            <person name="Roest Crollius H."/>
            <person name="Guiguen Y."/>
        </authorList>
    </citation>
    <scope>NUCLEOTIDE SEQUENCE</scope>
    <source>
        <strain evidence="10">Concon-B</strain>
    </source>
</reference>
<keyword evidence="4 8" id="KW-0479">Metal-binding</keyword>
<dbReference type="SMART" id="SM01057">
    <property type="entry name" value="Carb_anhydrase"/>
    <property type="match status" value="1"/>
</dbReference>
<dbReference type="Pfam" id="PF00194">
    <property type="entry name" value="Carb_anhydrase"/>
    <property type="match status" value="1"/>
</dbReference>
<protein>
    <recommendedName>
        <fullName evidence="3 8">Carbonic anhydrase</fullName>
        <ecNumber evidence="3 8">4.2.1.1</ecNumber>
    </recommendedName>
</protein>
<dbReference type="GO" id="GO:0006885">
    <property type="term" value="P:regulation of pH"/>
    <property type="evidence" value="ECO:0007669"/>
    <property type="project" value="TreeGrafter"/>
</dbReference>
<dbReference type="InterPro" id="IPR036398">
    <property type="entry name" value="CA_dom_sf"/>
</dbReference>
<dbReference type="FunFam" id="3.10.200.10:FF:000001">
    <property type="entry name" value="Carbonic anhydrase 2"/>
    <property type="match status" value="1"/>
</dbReference>
<dbReference type="PROSITE" id="PS00162">
    <property type="entry name" value="ALPHA_CA_1"/>
    <property type="match status" value="1"/>
</dbReference>
<comment type="cofactor">
    <cofactor evidence="1 8">
        <name>Zn(2+)</name>
        <dbReference type="ChEBI" id="CHEBI:29105"/>
    </cofactor>
</comment>
<dbReference type="EMBL" id="JAFJMO010000004">
    <property type="protein sequence ID" value="KAJ8279947.1"/>
    <property type="molecule type" value="Genomic_DNA"/>
</dbReference>
<dbReference type="GO" id="GO:0015670">
    <property type="term" value="P:carbon dioxide transport"/>
    <property type="evidence" value="ECO:0007669"/>
    <property type="project" value="TreeGrafter"/>
</dbReference>
<dbReference type="PANTHER" id="PTHR18952">
    <property type="entry name" value="CARBONIC ANHYDRASE"/>
    <property type="match status" value="1"/>
</dbReference>
<dbReference type="SUPFAM" id="SSF51069">
    <property type="entry name" value="Carbonic anhydrase"/>
    <property type="match status" value="1"/>
</dbReference>
<evidence type="ECO:0000256" key="1">
    <source>
        <dbReference type="ARBA" id="ARBA00001947"/>
    </source>
</evidence>
<evidence type="ECO:0000256" key="7">
    <source>
        <dbReference type="ARBA" id="ARBA00048348"/>
    </source>
</evidence>
<dbReference type="InterPro" id="IPR023561">
    <property type="entry name" value="Carbonic_anhydrase_a-class"/>
</dbReference>
<sequence>MSHGWGYGPGNGPDKWVENYPIADGPRQSPVDIVPGEARYDGALQALNLKYDPGTSKGIVNSGHSFQVDFVDDDDSSSLKGGPISGTYRLRQFHFHWGGADDRGSEHTVAGTKYAAELHLVHWNTKYPSFGDAAGQSDGLAVVGVFLQIGSANAQLQTVLDALDSIKAKGQQTTFTGFDPSVLLPGSLDYWTYDGSLTTPPLLESVTWIVLKEPISVSSDQMSKFRSLLFSAEGEDASCMMDNYRPPQPLKGRQVRASFNRLRRAPGLQFCYSDLRPGPRRKGANRIFWCPRREIGKENGGYGAFCSSAEIQSCLPPSNLSLPAGCRGSEA</sequence>
<evidence type="ECO:0000256" key="4">
    <source>
        <dbReference type="ARBA" id="ARBA00022723"/>
    </source>
</evidence>
<evidence type="ECO:0000313" key="10">
    <source>
        <dbReference type="EMBL" id="KAJ8279947.1"/>
    </source>
</evidence>
<evidence type="ECO:0000256" key="8">
    <source>
        <dbReference type="RuleBase" id="RU367011"/>
    </source>
</evidence>
<proteinExistence type="inferred from homology"/>
<dbReference type="AlphaFoldDB" id="A0A9Q1I2M5"/>
<dbReference type="PANTHER" id="PTHR18952:SF120">
    <property type="entry name" value="CARBONIC ANHYDRASE 2"/>
    <property type="match status" value="1"/>
</dbReference>
<dbReference type="GO" id="GO:0004089">
    <property type="term" value="F:carbonate dehydratase activity"/>
    <property type="evidence" value="ECO:0007669"/>
    <property type="project" value="UniProtKB-UniRule"/>
</dbReference>
<organism evidence="10 11">
    <name type="scientific">Conger conger</name>
    <name type="common">Conger eel</name>
    <name type="synonym">Muraena conger</name>
    <dbReference type="NCBI Taxonomy" id="82655"/>
    <lineage>
        <taxon>Eukaryota</taxon>
        <taxon>Metazoa</taxon>
        <taxon>Chordata</taxon>
        <taxon>Craniata</taxon>
        <taxon>Vertebrata</taxon>
        <taxon>Euteleostomi</taxon>
        <taxon>Actinopterygii</taxon>
        <taxon>Neopterygii</taxon>
        <taxon>Teleostei</taxon>
        <taxon>Anguilliformes</taxon>
        <taxon>Congridae</taxon>
        <taxon>Conger</taxon>
    </lineage>
</organism>
<evidence type="ECO:0000256" key="2">
    <source>
        <dbReference type="ARBA" id="ARBA00010718"/>
    </source>
</evidence>
<gene>
    <name evidence="10" type="ORF">COCON_G00070130</name>
</gene>
<dbReference type="EC" id="4.2.1.1" evidence="3 8"/>
<dbReference type="GO" id="GO:0005737">
    <property type="term" value="C:cytoplasm"/>
    <property type="evidence" value="ECO:0007669"/>
    <property type="project" value="TreeGrafter"/>
</dbReference>
<keyword evidence="11" id="KW-1185">Reference proteome</keyword>
<dbReference type="Gene3D" id="3.10.200.10">
    <property type="entry name" value="Alpha carbonic anhydrase"/>
    <property type="match status" value="1"/>
</dbReference>
<accession>A0A9Q1I2M5</accession>
<evidence type="ECO:0000313" key="11">
    <source>
        <dbReference type="Proteomes" id="UP001152803"/>
    </source>
</evidence>